<dbReference type="PROSITE" id="PS51831">
    <property type="entry name" value="HD"/>
    <property type="match status" value="1"/>
</dbReference>
<dbReference type="InterPro" id="IPR037522">
    <property type="entry name" value="HD_GYP_dom"/>
</dbReference>
<dbReference type="EMBL" id="MAAO01000006">
    <property type="protein sequence ID" value="OUR96123.1"/>
    <property type="molecule type" value="Genomic_DNA"/>
</dbReference>
<dbReference type="CDD" id="cd00077">
    <property type="entry name" value="HDc"/>
    <property type="match status" value="1"/>
</dbReference>
<gene>
    <name evidence="3" type="ORF">A9Q84_07100</name>
</gene>
<dbReference type="InterPro" id="IPR006674">
    <property type="entry name" value="HD_domain"/>
</dbReference>
<evidence type="ECO:0000259" key="2">
    <source>
        <dbReference type="PROSITE" id="PS51832"/>
    </source>
</evidence>
<dbReference type="Pfam" id="PF13487">
    <property type="entry name" value="HD_5"/>
    <property type="match status" value="1"/>
</dbReference>
<organism evidence="3 4">
    <name type="scientific">Halobacteriovorax marinus</name>
    <dbReference type="NCBI Taxonomy" id="97084"/>
    <lineage>
        <taxon>Bacteria</taxon>
        <taxon>Pseudomonadati</taxon>
        <taxon>Bdellovibrionota</taxon>
        <taxon>Bacteriovoracia</taxon>
        <taxon>Bacteriovoracales</taxon>
        <taxon>Halobacteriovoraceae</taxon>
        <taxon>Halobacteriovorax</taxon>
    </lineage>
</organism>
<feature type="domain" description="HD" evidence="1">
    <location>
        <begin position="56"/>
        <end position="178"/>
    </location>
</feature>
<dbReference type="SMART" id="SM00471">
    <property type="entry name" value="HDc"/>
    <property type="match status" value="1"/>
</dbReference>
<evidence type="ECO:0000313" key="4">
    <source>
        <dbReference type="Proteomes" id="UP000196531"/>
    </source>
</evidence>
<dbReference type="PANTHER" id="PTHR43155">
    <property type="entry name" value="CYCLIC DI-GMP PHOSPHODIESTERASE PA4108-RELATED"/>
    <property type="match status" value="1"/>
</dbReference>
<sequence length="242" mass="27528">MDKKKDNVISLQNVIASVAMLDLVKQVRELREQQRDMCEMAVKSMLRALDAKDHYTYGHSMRVAYYSVTLGKELGLNDEEMYELEMSALFHDIGKIGVPDAVLLKPARLTEDEFLKMKAHPSLTAEILQDFDCFKDIATYAKHHHERYDGRGYPDGLKGENIPLFSRIILIADTFDAMTSTRPYRKGLPYEVAFSELEEFSGSQFDEKLVKHFVSAMTQEGSKGEDTFELTIVEGHFAKDAA</sequence>
<dbReference type="SUPFAM" id="SSF109604">
    <property type="entry name" value="HD-domain/PDEase-like"/>
    <property type="match status" value="1"/>
</dbReference>
<evidence type="ECO:0000313" key="3">
    <source>
        <dbReference type="EMBL" id="OUR96123.1"/>
    </source>
</evidence>
<dbReference type="NCBIfam" id="TIGR00277">
    <property type="entry name" value="HDIG"/>
    <property type="match status" value="1"/>
</dbReference>
<dbReference type="InterPro" id="IPR003607">
    <property type="entry name" value="HD/PDEase_dom"/>
</dbReference>
<protein>
    <submittedName>
        <fullName evidence="3">Uncharacterized protein</fullName>
    </submittedName>
</protein>
<evidence type="ECO:0000259" key="1">
    <source>
        <dbReference type="PROSITE" id="PS51831"/>
    </source>
</evidence>
<proteinExistence type="predicted"/>
<reference evidence="4" key="1">
    <citation type="journal article" date="2017" name="Proc. Natl. Acad. Sci. U.S.A.">
        <title>Simulation of Deepwater Horizon oil plume reveals substrate specialization within a complex community of hydrocarbon-degraders.</title>
        <authorList>
            <person name="Hu P."/>
            <person name="Dubinsky E.A."/>
            <person name="Probst A.J."/>
            <person name="Wang J."/>
            <person name="Sieber C.M.K."/>
            <person name="Tom L.M."/>
            <person name="Gardinali P."/>
            <person name="Banfield J.F."/>
            <person name="Atlas R.M."/>
            <person name="Andersen G.L."/>
        </authorList>
    </citation>
    <scope>NUCLEOTIDE SEQUENCE [LARGE SCALE GENOMIC DNA]</scope>
</reference>
<feature type="domain" description="HD-GYP" evidence="2">
    <location>
        <begin position="34"/>
        <end position="229"/>
    </location>
</feature>
<dbReference type="Gene3D" id="1.10.3210.10">
    <property type="entry name" value="Hypothetical protein af1432"/>
    <property type="match status" value="1"/>
</dbReference>
<dbReference type="AlphaFoldDB" id="A0A1Y5F5F6"/>
<dbReference type="PANTHER" id="PTHR43155:SF2">
    <property type="entry name" value="CYCLIC DI-GMP PHOSPHODIESTERASE PA4108"/>
    <property type="match status" value="1"/>
</dbReference>
<dbReference type="Proteomes" id="UP000196531">
    <property type="component" value="Unassembled WGS sequence"/>
</dbReference>
<name>A0A1Y5F5F6_9BACT</name>
<comment type="caution">
    <text evidence="3">The sequence shown here is derived from an EMBL/GenBank/DDBJ whole genome shotgun (WGS) entry which is preliminary data.</text>
</comment>
<dbReference type="PROSITE" id="PS51832">
    <property type="entry name" value="HD_GYP"/>
    <property type="match status" value="1"/>
</dbReference>
<dbReference type="InterPro" id="IPR006675">
    <property type="entry name" value="HDIG_dom"/>
</dbReference>
<accession>A0A1Y5F5F6</accession>